<name>A0ABV9HCJ2_9MICO</name>
<dbReference type="Pfam" id="PF12802">
    <property type="entry name" value="MarR_2"/>
    <property type="match status" value="1"/>
</dbReference>
<sequence length="166" mass="17941">MTQHSAAAAPADGVGARQSLYLPDHVGFLIRRAQQVHLAVWAEEAGQGLSNVQFGVLNVLHRTGGASQRELCDTLDLDRSTVAGLVSRLEARGLVERARADADRRRNLVRLTEAGGAELRRLVPHAAQVDASLTAGLSEEERATLRRLLTRVLDAHGHHASDPTPR</sequence>
<dbReference type="SUPFAM" id="SSF46785">
    <property type="entry name" value="Winged helix' DNA-binding domain"/>
    <property type="match status" value="1"/>
</dbReference>
<dbReference type="Proteomes" id="UP001596011">
    <property type="component" value="Unassembled WGS sequence"/>
</dbReference>
<keyword evidence="1" id="KW-0805">Transcription regulation</keyword>
<feature type="domain" description="HTH marR-type" evidence="4">
    <location>
        <begin position="23"/>
        <end position="154"/>
    </location>
</feature>
<protein>
    <submittedName>
        <fullName evidence="5">MarR family winged helix-turn-helix transcriptional regulator</fullName>
    </submittedName>
</protein>
<dbReference type="PANTHER" id="PTHR33164:SF95">
    <property type="entry name" value="TRANSCRIPTIONAL REGULATOR"/>
    <property type="match status" value="1"/>
</dbReference>
<reference evidence="6" key="1">
    <citation type="journal article" date="2019" name="Int. J. Syst. Evol. Microbiol.">
        <title>The Global Catalogue of Microorganisms (GCM) 10K type strain sequencing project: providing services to taxonomists for standard genome sequencing and annotation.</title>
        <authorList>
            <consortium name="The Broad Institute Genomics Platform"/>
            <consortium name="The Broad Institute Genome Sequencing Center for Infectious Disease"/>
            <person name="Wu L."/>
            <person name="Ma J."/>
        </authorList>
    </citation>
    <scope>NUCLEOTIDE SEQUENCE [LARGE SCALE GENOMIC DNA]</scope>
    <source>
        <strain evidence="6">CCUG 42722</strain>
    </source>
</reference>
<dbReference type="InterPro" id="IPR036390">
    <property type="entry name" value="WH_DNA-bd_sf"/>
</dbReference>
<dbReference type="EMBL" id="JBHSFI010000001">
    <property type="protein sequence ID" value="MFC4626905.1"/>
    <property type="molecule type" value="Genomic_DNA"/>
</dbReference>
<evidence type="ECO:0000256" key="3">
    <source>
        <dbReference type="ARBA" id="ARBA00023163"/>
    </source>
</evidence>
<evidence type="ECO:0000313" key="5">
    <source>
        <dbReference type="EMBL" id="MFC4626905.1"/>
    </source>
</evidence>
<proteinExistence type="predicted"/>
<accession>A0ABV9HCJ2</accession>
<evidence type="ECO:0000256" key="2">
    <source>
        <dbReference type="ARBA" id="ARBA00023125"/>
    </source>
</evidence>
<dbReference type="PROSITE" id="PS50995">
    <property type="entry name" value="HTH_MARR_2"/>
    <property type="match status" value="1"/>
</dbReference>
<dbReference type="InterPro" id="IPR039422">
    <property type="entry name" value="MarR/SlyA-like"/>
</dbReference>
<evidence type="ECO:0000259" key="4">
    <source>
        <dbReference type="PROSITE" id="PS50995"/>
    </source>
</evidence>
<dbReference type="InterPro" id="IPR023187">
    <property type="entry name" value="Tscrpt_reg_MarR-type_CS"/>
</dbReference>
<comment type="caution">
    <text evidence="5">The sequence shown here is derived from an EMBL/GenBank/DDBJ whole genome shotgun (WGS) entry which is preliminary data.</text>
</comment>
<keyword evidence="2" id="KW-0238">DNA-binding</keyword>
<keyword evidence="6" id="KW-1185">Reference proteome</keyword>
<keyword evidence="3" id="KW-0804">Transcription</keyword>
<gene>
    <name evidence="5" type="ORF">ACFO6V_01585</name>
</gene>
<dbReference type="PRINTS" id="PR00598">
    <property type="entry name" value="HTHMARR"/>
</dbReference>
<dbReference type="RefSeq" id="WP_377131465.1">
    <property type="nucleotide sequence ID" value="NZ_JBHSFI010000001.1"/>
</dbReference>
<dbReference type="InterPro" id="IPR036388">
    <property type="entry name" value="WH-like_DNA-bd_sf"/>
</dbReference>
<dbReference type="Gene3D" id="1.10.10.10">
    <property type="entry name" value="Winged helix-like DNA-binding domain superfamily/Winged helix DNA-binding domain"/>
    <property type="match status" value="1"/>
</dbReference>
<dbReference type="InterPro" id="IPR000835">
    <property type="entry name" value="HTH_MarR-typ"/>
</dbReference>
<dbReference type="PROSITE" id="PS01117">
    <property type="entry name" value="HTH_MARR_1"/>
    <property type="match status" value="1"/>
</dbReference>
<dbReference type="PANTHER" id="PTHR33164">
    <property type="entry name" value="TRANSCRIPTIONAL REGULATOR, MARR FAMILY"/>
    <property type="match status" value="1"/>
</dbReference>
<dbReference type="SMART" id="SM00347">
    <property type="entry name" value="HTH_MARR"/>
    <property type="match status" value="1"/>
</dbReference>
<evidence type="ECO:0000313" key="6">
    <source>
        <dbReference type="Proteomes" id="UP001596011"/>
    </source>
</evidence>
<evidence type="ECO:0000256" key="1">
    <source>
        <dbReference type="ARBA" id="ARBA00023015"/>
    </source>
</evidence>
<organism evidence="5 6">
    <name type="scientific">Promicromonospora alba</name>
    <dbReference type="NCBI Taxonomy" id="1616110"/>
    <lineage>
        <taxon>Bacteria</taxon>
        <taxon>Bacillati</taxon>
        <taxon>Actinomycetota</taxon>
        <taxon>Actinomycetes</taxon>
        <taxon>Micrococcales</taxon>
        <taxon>Promicromonosporaceae</taxon>
        <taxon>Promicromonospora</taxon>
    </lineage>
</organism>